<keyword evidence="3" id="KW-1185">Reference proteome</keyword>
<evidence type="ECO:0000313" key="1">
    <source>
        <dbReference type="EMBL" id="CBY20148.1"/>
    </source>
</evidence>
<evidence type="ECO:0000313" key="2">
    <source>
        <dbReference type="EMBL" id="CBY42560.1"/>
    </source>
</evidence>
<dbReference type="AlphaFoldDB" id="E4WQL6"/>
<evidence type="ECO:0000313" key="3">
    <source>
        <dbReference type="Proteomes" id="UP000001307"/>
    </source>
</evidence>
<protein>
    <submittedName>
        <fullName evidence="1">Uncharacterized protein</fullName>
    </submittedName>
</protein>
<dbReference type="EMBL" id="FN657279">
    <property type="protein sequence ID" value="CBY42560.1"/>
    <property type="molecule type" value="Genomic_DNA"/>
</dbReference>
<proteinExistence type="predicted"/>
<sequence>MSKIDLEVLYKQAERPSLATSASRPFWDTIEWNDNRE</sequence>
<gene>
    <name evidence="1" type="ORF">GSOID_T00000132001</name>
    <name evidence="2" type="ORF">GSOID_T00026261001</name>
</gene>
<dbReference type="EMBL" id="FN653015">
    <property type="protein sequence ID" value="CBY20148.1"/>
    <property type="molecule type" value="Genomic_DNA"/>
</dbReference>
<reference evidence="1" key="1">
    <citation type="journal article" date="2010" name="Science">
        <title>Plasticity of animal genome architecture unmasked by rapid evolution of a pelagic tunicate.</title>
        <authorList>
            <person name="Denoeud F."/>
            <person name="Henriet S."/>
            <person name="Mungpakdee S."/>
            <person name="Aury J.M."/>
            <person name="Da Silva C."/>
            <person name="Brinkmann H."/>
            <person name="Mikhaleva J."/>
            <person name="Olsen L.C."/>
            <person name="Jubin C."/>
            <person name="Canestro C."/>
            <person name="Bouquet J.M."/>
            <person name="Danks G."/>
            <person name="Poulain J."/>
            <person name="Campsteijn C."/>
            <person name="Adamski M."/>
            <person name="Cross I."/>
            <person name="Yadetie F."/>
            <person name="Muffato M."/>
            <person name="Louis A."/>
            <person name="Butcher S."/>
            <person name="Tsagkogeorga G."/>
            <person name="Konrad A."/>
            <person name="Singh S."/>
            <person name="Jensen M.F."/>
            <person name="Cong E.H."/>
            <person name="Eikeseth-Otteraa H."/>
            <person name="Noel B."/>
            <person name="Anthouard V."/>
            <person name="Porcel B.M."/>
            <person name="Kachouri-Lafond R."/>
            <person name="Nishino A."/>
            <person name="Ugolini M."/>
            <person name="Chourrout P."/>
            <person name="Nishida H."/>
            <person name="Aasland R."/>
            <person name="Huzurbazar S."/>
            <person name="Westhof E."/>
            <person name="Delsuc F."/>
            <person name="Lehrach H."/>
            <person name="Reinhardt R."/>
            <person name="Weissenbach J."/>
            <person name="Roy S.W."/>
            <person name="Artiguenave F."/>
            <person name="Postlethwait J.H."/>
            <person name="Manak J.R."/>
            <person name="Thompson E.M."/>
            <person name="Jaillon O."/>
            <person name="Du Pasquier L."/>
            <person name="Boudinot P."/>
            <person name="Liberles D.A."/>
            <person name="Volff J.N."/>
            <person name="Philippe H."/>
            <person name="Lenhard B."/>
            <person name="Roest Crollius H."/>
            <person name="Wincker P."/>
            <person name="Chourrout D."/>
        </authorList>
    </citation>
    <scope>NUCLEOTIDE SEQUENCE [LARGE SCALE GENOMIC DNA]</scope>
</reference>
<accession>E4WQL6</accession>
<organism evidence="1">
    <name type="scientific">Oikopleura dioica</name>
    <name type="common">Tunicate</name>
    <dbReference type="NCBI Taxonomy" id="34765"/>
    <lineage>
        <taxon>Eukaryota</taxon>
        <taxon>Metazoa</taxon>
        <taxon>Chordata</taxon>
        <taxon>Tunicata</taxon>
        <taxon>Appendicularia</taxon>
        <taxon>Copelata</taxon>
        <taxon>Oikopleuridae</taxon>
        <taxon>Oikopleura</taxon>
    </lineage>
</organism>
<name>E4WQL6_OIKDI</name>
<dbReference type="Proteomes" id="UP000001307">
    <property type="component" value="Unassembled WGS sequence"/>
</dbReference>
<dbReference type="InParanoid" id="E4WQL6"/>
<dbReference type="Proteomes" id="UP000011014">
    <property type="component" value="Unassembled WGS sequence"/>
</dbReference>